<keyword evidence="2" id="KW-1185">Reference proteome</keyword>
<evidence type="ECO:0000313" key="1">
    <source>
        <dbReference type="EMBL" id="EFC40696.1"/>
    </source>
</evidence>
<reference evidence="1 2" key="1">
    <citation type="journal article" date="2010" name="Cell">
        <title>The genome of Naegleria gruberi illuminates early eukaryotic versatility.</title>
        <authorList>
            <person name="Fritz-Laylin L.K."/>
            <person name="Prochnik S.E."/>
            <person name="Ginger M.L."/>
            <person name="Dacks J.B."/>
            <person name="Carpenter M.L."/>
            <person name="Field M.C."/>
            <person name="Kuo A."/>
            <person name="Paredez A."/>
            <person name="Chapman J."/>
            <person name="Pham J."/>
            <person name="Shu S."/>
            <person name="Neupane R."/>
            <person name="Cipriano M."/>
            <person name="Mancuso J."/>
            <person name="Tu H."/>
            <person name="Salamov A."/>
            <person name="Lindquist E."/>
            <person name="Shapiro H."/>
            <person name="Lucas S."/>
            <person name="Grigoriev I.V."/>
            <person name="Cande W.Z."/>
            <person name="Fulton C."/>
            <person name="Rokhsar D.S."/>
            <person name="Dawson S.C."/>
        </authorList>
    </citation>
    <scope>NUCLEOTIDE SEQUENCE [LARGE SCALE GENOMIC DNA]</scope>
    <source>
        <strain evidence="1 2">NEG-M</strain>
    </source>
</reference>
<sequence>MQSQELPSDKRNSNHLLVIVPPFTSSKLLSSIEKYFSLFILSLMKESDSNRIPVLFEEIRKFVIEFQSEETNNQSRFDRKNGEFIEIINFDRKNQRWSIIDNLPNLILNDDICVETIFKKVILENINLKLRKNFSKYLTHPINSSFKFENNQKLIENLVPKLDIDWSSFQNSQIDKILFTKFVQFNNSQYFLQLILQSFEYLFENIPNEVFFNVITDSIHSIEIECSHSSYIKDCARDKYSCEKSHKEGFTMRSKIQYLPHLQKYTLKLLYPSFKFDDNILLEYSDEQVLREYEQHLLNIIEIANIISYSSFQCIFKFIYSKFYLLEKYQLQWLQSVSELPEIKESPRKLRCFYNQFQLEKPFITYTHLSAAPAKAKSPKSPISPNMEPPVDEDLKDSETVFHDTTNKLFNSERNVFVIDGIPFRFFPHHVHSSNLNAFFDANLKKKGFLGEKVIRIWKIVKFNKNHVAQERLFILTTKAYWTFKYTDNEKADLIELNEKKSFKRHALIDYAMIDVTKLYQQVSLTSSSSVYGSGMRILTRESKRRNTVMLSKNGSQFEENIQDSKSKTVEEECDPDLEFVMFVEEGWTTMSSSIYDHNMTENARKQKEKRSKSNEHYESLLMVDSGKSIITTDLQKQILLEMAYCIYSTAKSCVPFSQSISPPFTDCIVLRQKKNLLNSFRF</sequence>
<dbReference type="RefSeq" id="XP_002673440.1">
    <property type="nucleotide sequence ID" value="XM_002673394.1"/>
</dbReference>
<proteinExistence type="predicted"/>
<dbReference type="GeneID" id="8864443"/>
<protein>
    <submittedName>
        <fullName evidence="1">Predicted protein</fullName>
    </submittedName>
</protein>
<organism evidence="2">
    <name type="scientific">Naegleria gruberi</name>
    <name type="common">Amoeba</name>
    <dbReference type="NCBI Taxonomy" id="5762"/>
    <lineage>
        <taxon>Eukaryota</taxon>
        <taxon>Discoba</taxon>
        <taxon>Heterolobosea</taxon>
        <taxon>Tetramitia</taxon>
        <taxon>Eutetramitia</taxon>
        <taxon>Vahlkampfiidae</taxon>
        <taxon>Naegleria</taxon>
    </lineage>
</organism>
<dbReference type="Proteomes" id="UP000006671">
    <property type="component" value="Unassembled WGS sequence"/>
</dbReference>
<dbReference type="InParanoid" id="D2VQT6"/>
<dbReference type="KEGG" id="ngr:NAEGRDRAFT_71341"/>
<dbReference type="VEuPathDB" id="AmoebaDB:NAEGRDRAFT_71341"/>
<evidence type="ECO:0000313" key="2">
    <source>
        <dbReference type="Proteomes" id="UP000006671"/>
    </source>
</evidence>
<name>D2VQT6_NAEGR</name>
<accession>D2VQT6</accession>
<gene>
    <name evidence="1" type="ORF">NAEGRDRAFT_71341</name>
</gene>
<dbReference type="AlphaFoldDB" id="D2VQT6"/>
<dbReference type="EMBL" id="GG738890">
    <property type="protein sequence ID" value="EFC40696.1"/>
    <property type="molecule type" value="Genomic_DNA"/>
</dbReference>